<dbReference type="AlphaFoldDB" id="A0AAD8EFA1"/>
<dbReference type="SUPFAM" id="SSF48371">
    <property type="entry name" value="ARM repeat"/>
    <property type="match status" value="1"/>
</dbReference>
<dbReference type="Pfam" id="PF24492">
    <property type="entry name" value="HEAT_ECM29"/>
    <property type="match status" value="1"/>
</dbReference>
<dbReference type="GO" id="GO:0005634">
    <property type="term" value="C:nucleus"/>
    <property type="evidence" value="ECO:0007669"/>
    <property type="project" value="TreeGrafter"/>
</dbReference>
<gene>
    <name evidence="3" type="ORF">L9F63_018959</name>
</gene>
<accession>A0AAD8EFA1</accession>
<keyword evidence="4" id="KW-1185">Reference proteome</keyword>
<dbReference type="EMBL" id="JASPKZ010006084">
    <property type="protein sequence ID" value="KAJ9587577.1"/>
    <property type="molecule type" value="Genomic_DNA"/>
</dbReference>
<reference evidence="3" key="1">
    <citation type="journal article" date="2023" name="IScience">
        <title>Live-bearing cockroach genome reveals convergent evolutionary mechanisms linked to viviparity in insects and beyond.</title>
        <authorList>
            <person name="Fouks B."/>
            <person name="Harrison M.C."/>
            <person name="Mikhailova A.A."/>
            <person name="Marchal E."/>
            <person name="English S."/>
            <person name="Carruthers M."/>
            <person name="Jennings E.C."/>
            <person name="Chiamaka E.L."/>
            <person name="Frigard R.A."/>
            <person name="Pippel M."/>
            <person name="Attardo G.M."/>
            <person name="Benoit J.B."/>
            <person name="Bornberg-Bauer E."/>
            <person name="Tobe S.S."/>
        </authorList>
    </citation>
    <scope>NUCLEOTIDE SEQUENCE</scope>
    <source>
        <strain evidence="3">Stay&amp;Tobe</strain>
    </source>
</reference>
<evidence type="ECO:0000313" key="4">
    <source>
        <dbReference type="Proteomes" id="UP001233999"/>
    </source>
</evidence>
<protein>
    <recommendedName>
        <fullName evidence="2">Proteasome adapter and scaffold protein ECM29 HEAT-repeat domain-containing protein</fullName>
    </recommendedName>
</protein>
<dbReference type="Proteomes" id="UP001233999">
    <property type="component" value="Unassembled WGS sequence"/>
</dbReference>
<proteinExistence type="predicted"/>
<dbReference type="PANTHER" id="PTHR23346:SF19">
    <property type="entry name" value="PROTEASOME ADAPTER AND SCAFFOLD PROTEIN ECM29"/>
    <property type="match status" value="1"/>
</dbReference>
<feature type="non-terminal residue" evidence="3">
    <location>
        <position position="404"/>
    </location>
</feature>
<feature type="domain" description="Proteasome adapter and scaffold protein ECM29 HEAT-repeat" evidence="2">
    <location>
        <begin position="1"/>
        <end position="49"/>
    </location>
</feature>
<dbReference type="InterPro" id="IPR011989">
    <property type="entry name" value="ARM-like"/>
</dbReference>
<sequence>KLLAALVNGMTDRSAVIRKNYAATIGYLVKTAKSSSIEKLFTKLKTWYFEKEDESIRSACAHTFHSISQHNQDILRENGSIVIPVIFFAMHANKAPEDRSVELWEEVWHEVTPGTESGIRQHMAEICETLEVALQSPSWTMKAQAAKAISTVAMKVGTLTTENRNSLIGILVAGLSGRTWNGKDNILKALATICTRNKLELKKEESSSLVDNVLDAMLKECRKEDPSYKQEALKAYGDILLALDVDRFVQVYSIVEDILSKGYEEKDSHEESSKEESGKRRETLIELTETAYLTLGKSWPTNHHTQVRYREQVLEKCVSCLENSTRSESSMRLKFTLGITKHTRLRKEALNILYLLAKKMKDLEFTEELCSLSAKFEQSLEEVGKDHTPEIKSRIVDIKEILKS</sequence>
<dbReference type="GO" id="GO:0005737">
    <property type="term" value="C:cytoplasm"/>
    <property type="evidence" value="ECO:0007669"/>
    <property type="project" value="TreeGrafter"/>
</dbReference>
<dbReference type="InterPro" id="IPR016024">
    <property type="entry name" value="ARM-type_fold"/>
</dbReference>
<evidence type="ECO:0000313" key="3">
    <source>
        <dbReference type="EMBL" id="KAJ9587577.1"/>
    </source>
</evidence>
<dbReference type="Gene3D" id="1.25.10.10">
    <property type="entry name" value="Leucine-rich Repeat Variant"/>
    <property type="match status" value="1"/>
</dbReference>
<dbReference type="GO" id="GO:0060090">
    <property type="term" value="F:molecular adaptor activity"/>
    <property type="evidence" value="ECO:0007669"/>
    <property type="project" value="TreeGrafter"/>
</dbReference>
<evidence type="ECO:0000256" key="1">
    <source>
        <dbReference type="ARBA" id="ARBA00022737"/>
    </source>
</evidence>
<evidence type="ECO:0000259" key="2">
    <source>
        <dbReference type="Pfam" id="PF24492"/>
    </source>
</evidence>
<keyword evidence="1" id="KW-0677">Repeat</keyword>
<reference evidence="3" key="2">
    <citation type="submission" date="2023-05" db="EMBL/GenBank/DDBJ databases">
        <authorList>
            <person name="Fouks B."/>
        </authorList>
    </citation>
    <scope>NUCLEOTIDE SEQUENCE</scope>
    <source>
        <strain evidence="3">Stay&amp;Tobe</strain>
        <tissue evidence="3">Testes</tissue>
    </source>
</reference>
<dbReference type="InterPro" id="IPR055443">
    <property type="entry name" value="HEAT_ECM29"/>
</dbReference>
<organism evidence="3 4">
    <name type="scientific">Diploptera punctata</name>
    <name type="common">Pacific beetle cockroach</name>
    <dbReference type="NCBI Taxonomy" id="6984"/>
    <lineage>
        <taxon>Eukaryota</taxon>
        <taxon>Metazoa</taxon>
        <taxon>Ecdysozoa</taxon>
        <taxon>Arthropoda</taxon>
        <taxon>Hexapoda</taxon>
        <taxon>Insecta</taxon>
        <taxon>Pterygota</taxon>
        <taxon>Neoptera</taxon>
        <taxon>Polyneoptera</taxon>
        <taxon>Dictyoptera</taxon>
        <taxon>Blattodea</taxon>
        <taxon>Blaberoidea</taxon>
        <taxon>Blaberidae</taxon>
        <taxon>Diplopterinae</taxon>
        <taxon>Diploptera</taxon>
    </lineage>
</organism>
<comment type="caution">
    <text evidence="3">The sequence shown here is derived from an EMBL/GenBank/DDBJ whole genome shotgun (WGS) entry which is preliminary data.</text>
</comment>
<dbReference type="GO" id="GO:0036503">
    <property type="term" value="P:ERAD pathway"/>
    <property type="evidence" value="ECO:0007669"/>
    <property type="project" value="TreeGrafter"/>
</dbReference>
<dbReference type="Pfam" id="PF23731">
    <property type="entry name" value="ARM_ECM29_C"/>
    <property type="match status" value="1"/>
</dbReference>
<dbReference type="PANTHER" id="PTHR23346">
    <property type="entry name" value="TRANSLATIONAL ACTIVATOR GCN1-RELATED"/>
    <property type="match status" value="1"/>
</dbReference>
<name>A0AAD8EFA1_DIPPU</name>